<evidence type="ECO:0000313" key="1">
    <source>
        <dbReference type="EMBL" id="MBA0573189.1"/>
    </source>
</evidence>
<dbReference type="Proteomes" id="UP000593572">
    <property type="component" value="Unassembled WGS sequence"/>
</dbReference>
<organism evidence="1 2">
    <name type="scientific">Gossypium lobatum</name>
    <dbReference type="NCBI Taxonomy" id="34289"/>
    <lineage>
        <taxon>Eukaryota</taxon>
        <taxon>Viridiplantae</taxon>
        <taxon>Streptophyta</taxon>
        <taxon>Embryophyta</taxon>
        <taxon>Tracheophyta</taxon>
        <taxon>Spermatophyta</taxon>
        <taxon>Magnoliopsida</taxon>
        <taxon>eudicotyledons</taxon>
        <taxon>Gunneridae</taxon>
        <taxon>Pentapetalae</taxon>
        <taxon>rosids</taxon>
        <taxon>malvids</taxon>
        <taxon>Malvales</taxon>
        <taxon>Malvaceae</taxon>
        <taxon>Malvoideae</taxon>
        <taxon>Gossypium</taxon>
    </lineage>
</organism>
<gene>
    <name evidence="1" type="ORF">Golob_000477</name>
</gene>
<dbReference type="AlphaFoldDB" id="A0A7J8N8B8"/>
<dbReference type="EMBL" id="JABEZX010000013">
    <property type="protein sequence ID" value="MBA0573189.1"/>
    <property type="molecule type" value="Genomic_DNA"/>
</dbReference>
<evidence type="ECO:0000313" key="2">
    <source>
        <dbReference type="Proteomes" id="UP000593572"/>
    </source>
</evidence>
<keyword evidence="2" id="KW-1185">Reference proteome</keyword>
<protein>
    <submittedName>
        <fullName evidence="1">Uncharacterized protein</fullName>
    </submittedName>
</protein>
<sequence>MESSERRDDTYRILLVSIGFHNLLKGLTHLEKAKETLYLKG</sequence>
<accession>A0A7J8N8B8</accession>
<proteinExistence type="predicted"/>
<name>A0A7J8N8B8_9ROSI</name>
<comment type="caution">
    <text evidence="1">The sequence shown here is derived from an EMBL/GenBank/DDBJ whole genome shotgun (WGS) entry which is preliminary data.</text>
</comment>
<reference evidence="1 2" key="1">
    <citation type="journal article" date="2019" name="Genome Biol. Evol.">
        <title>Insights into the evolution of the New World diploid cottons (Gossypium, subgenus Houzingenia) based on genome sequencing.</title>
        <authorList>
            <person name="Grover C.E."/>
            <person name="Arick M.A. 2nd"/>
            <person name="Thrash A."/>
            <person name="Conover J.L."/>
            <person name="Sanders W.S."/>
            <person name="Peterson D.G."/>
            <person name="Frelichowski J.E."/>
            <person name="Scheffler J.A."/>
            <person name="Scheffler B.E."/>
            <person name="Wendel J.F."/>
        </authorList>
    </citation>
    <scope>NUCLEOTIDE SEQUENCE [LARGE SCALE GENOMIC DNA]</scope>
    <source>
        <strain evidence="1">157</strain>
        <tissue evidence="1">Leaf</tissue>
    </source>
</reference>